<dbReference type="InterPro" id="IPR002813">
    <property type="entry name" value="Arg_biosynth_ArgJ"/>
</dbReference>
<evidence type="ECO:0000313" key="10">
    <source>
        <dbReference type="EMBL" id="CAI8031233.1"/>
    </source>
</evidence>
<dbReference type="EC" id="2.3.1.35" evidence="9"/>
<keyword evidence="11" id="KW-1185">Reference proteome</keyword>
<name>A0AA35SLD4_GEOBA</name>
<evidence type="ECO:0000256" key="5">
    <source>
        <dbReference type="ARBA" id="ARBA00022679"/>
    </source>
</evidence>
<dbReference type="Gene3D" id="3.10.20.340">
    <property type="entry name" value="ArgJ beta chain, C-terminal domain"/>
    <property type="match status" value="1"/>
</dbReference>
<comment type="pathway">
    <text evidence="9">Amino-acid biosynthesis; L-arginine biosynthesis; L-ornithine and N-acetyl-L-glutamate from L-glutamate and N(2)-acetyl-L-ornithine (cyclic): step 1/1.</text>
</comment>
<evidence type="ECO:0000256" key="7">
    <source>
        <dbReference type="ARBA" id="ARBA00023268"/>
    </source>
</evidence>
<feature type="site" description="Cleavage; by autolysis" evidence="9">
    <location>
        <begin position="182"/>
        <end position="183"/>
    </location>
</feature>
<dbReference type="PANTHER" id="PTHR23100:SF0">
    <property type="entry name" value="ARGININE BIOSYNTHESIS BIFUNCTIONAL PROTEIN ARGJ, MITOCHONDRIAL"/>
    <property type="match status" value="1"/>
</dbReference>
<dbReference type="InterPro" id="IPR042195">
    <property type="entry name" value="ArgJ_beta_C"/>
</dbReference>
<feature type="binding site" evidence="9">
    <location>
        <position position="172"/>
    </location>
    <ligand>
        <name>substrate</name>
    </ligand>
</feature>
<comment type="caution">
    <text evidence="10">The sequence shown here is derived from an EMBL/GenBank/DDBJ whole genome shotgun (WGS) entry which is preliminary data.</text>
</comment>
<comment type="PTM">
    <text evidence="9">The alpha and beta chains are autoproteolytically processed from a single precursor protein within the mitochondrion.</text>
</comment>
<dbReference type="NCBIfam" id="TIGR00120">
    <property type="entry name" value="ArgJ"/>
    <property type="match status" value="1"/>
</dbReference>
<evidence type="ECO:0000256" key="2">
    <source>
        <dbReference type="ARBA" id="ARBA00006774"/>
    </source>
</evidence>
<keyword evidence="7 9" id="KW-0511">Multifunctional enzyme</keyword>
<feature type="site" description="Involved in the stabilization of negative charge on the oxyanion by the formation of the oxyanion hole" evidence="9">
    <location>
        <position position="112"/>
    </location>
</feature>
<comment type="similarity">
    <text evidence="2 9">Belongs to the ArgJ family.</text>
</comment>
<keyword evidence="4 9" id="KW-0055">Arginine biosynthesis</keyword>
<dbReference type="GO" id="GO:0006526">
    <property type="term" value="P:L-arginine biosynthetic process"/>
    <property type="evidence" value="ECO:0007669"/>
    <property type="project" value="UniProtKB-UniRule"/>
</dbReference>
<dbReference type="InterPro" id="IPR016117">
    <property type="entry name" value="ArgJ-like_dom_sf"/>
</dbReference>
<dbReference type="AlphaFoldDB" id="A0AA35SLD4"/>
<dbReference type="GO" id="GO:0005759">
    <property type="term" value="C:mitochondrial matrix"/>
    <property type="evidence" value="ECO:0007669"/>
    <property type="project" value="UniProtKB-SubCell"/>
</dbReference>
<feature type="binding site" evidence="9">
    <location>
        <position position="269"/>
    </location>
    <ligand>
        <name>substrate</name>
    </ligand>
</feature>
<evidence type="ECO:0000256" key="9">
    <source>
        <dbReference type="HAMAP-Rule" id="MF_03124"/>
    </source>
</evidence>
<feature type="chain" id="PRO_5041499865" description="Arginine biosynthesis bifunctional protein ArgJ beta chain" evidence="9">
    <location>
        <begin position="183"/>
        <end position="397"/>
    </location>
</feature>
<protein>
    <recommendedName>
        <fullName evidence="9">Arginine biosynthesis bifunctional protein ArgJ, mitochondrial</fullName>
    </recommendedName>
    <domain>
        <recommendedName>
            <fullName evidence="9">Glutamate N-acetyltransferase</fullName>
            <shortName evidence="9">GAT</shortName>
            <ecNumber evidence="9">2.3.1.35</ecNumber>
        </recommendedName>
        <alternativeName>
            <fullName evidence="9">Ornithine acetyltransferase</fullName>
            <shortName evidence="9">OATase</shortName>
        </alternativeName>
        <alternativeName>
            <fullName evidence="9">Ornithine transacetylase</fullName>
        </alternativeName>
    </domain>
    <domain>
        <recommendedName>
            <fullName evidence="9">Amino-acid acetyltransferase</fullName>
            <ecNumber evidence="9">2.3.1.1</ecNumber>
        </recommendedName>
        <alternativeName>
            <fullName evidence="9">N-acetylglutamate synthase</fullName>
            <shortName evidence="9">AGS</shortName>
        </alternativeName>
    </domain>
    <component>
        <recommendedName>
            <fullName evidence="9">Arginine biosynthesis bifunctional protein ArgJ alpha chain</fullName>
        </recommendedName>
    </component>
    <component>
        <recommendedName>
            <fullName evidence="9">Arginine biosynthesis bifunctional protein ArgJ beta chain</fullName>
        </recommendedName>
    </component>
</protein>
<dbReference type="Gene3D" id="3.60.70.12">
    <property type="entry name" value="L-amino peptidase D-ALA esterase/amidase"/>
    <property type="match status" value="1"/>
</dbReference>
<comment type="catalytic activity">
    <reaction evidence="9">
        <text>L-glutamate + acetyl-CoA = N-acetyl-L-glutamate + CoA + H(+)</text>
        <dbReference type="Rhea" id="RHEA:24292"/>
        <dbReference type="ChEBI" id="CHEBI:15378"/>
        <dbReference type="ChEBI" id="CHEBI:29985"/>
        <dbReference type="ChEBI" id="CHEBI:44337"/>
        <dbReference type="ChEBI" id="CHEBI:57287"/>
        <dbReference type="ChEBI" id="CHEBI:57288"/>
        <dbReference type="EC" id="2.3.1.1"/>
    </reaction>
</comment>
<dbReference type="GO" id="GO:0006592">
    <property type="term" value="P:ornithine biosynthetic process"/>
    <property type="evidence" value="ECO:0007669"/>
    <property type="project" value="TreeGrafter"/>
</dbReference>
<comment type="subcellular location">
    <subcellularLocation>
        <location evidence="1">Cytoplasm</location>
    </subcellularLocation>
    <subcellularLocation>
        <location evidence="9">Mitochondrion matrix</location>
    </subcellularLocation>
</comment>
<organism evidence="10 11">
    <name type="scientific">Geodia barretti</name>
    <name type="common">Barrett's horny sponge</name>
    <dbReference type="NCBI Taxonomy" id="519541"/>
    <lineage>
        <taxon>Eukaryota</taxon>
        <taxon>Metazoa</taxon>
        <taxon>Porifera</taxon>
        <taxon>Demospongiae</taxon>
        <taxon>Heteroscleromorpha</taxon>
        <taxon>Tetractinellida</taxon>
        <taxon>Astrophorina</taxon>
        <taxon>Geodiidae</taxon>
        <taxon>Geodia</taxon>
    </lineage>
</organism>
<evidence type="ECO:0000256" key="3">
    <source>
        <dbReference type="ARBA" id="ARBA00022490"/>
    </source>
</evidence>
<evidence type="ECO:0000256" key="6">
    <source>
        <dbReference type="ARBA" id="ARBA00022813"/>
    </source>
</evidence>
<evidence type="ECO:0000256" key="4">
    <source>
        <dbReference type="ARBA" id="ARBA00022571"/>
    </source>
</evidence>
<comment type="catalytic activity">
    <reaction evidence="9">
        <text>N(2)-acetyl-L-ornithine + L-glutamate = N-acetyl-L-glutamate + L-ornithine</text>
        <dbReference type="Rhea" id="RHEA:15349"/>
        <dbReference type="ChEBI" id="CHEBI:29985"/>
        <dbReference type="ChEBI" id="CHEBI:44337"/>
        <dbReference type="ChEBI" id="CHEBI:46911"/>
        <dbReference type="ChEBI" id="CHEBI:57805"/>
        <dbReference type="EC" id="2.3.1.35"/>
    </reaction>
</comment>
<feature type="site" description="Involved in the stabilization of negative charge on the oxyanion by the formation of the oxyanion hole" evidence="9">
    <location>
        <position position="111"/>
    </location>
</feature>
<dbReference type="EC" id="2.3.1.1" evidence="9"/>
<dbReference type="Proteomes" id="UP001174909">
    <property type="component" value="Unassembled WGS sequence"/>
</dbReference>
<dbReference type="SUPFAM" id="SSF56266">
    <property type="entry name" value="DmpA/ArgJ-like"/>
    <property type="match status" value="1"/>
</dbReference>
<accession>A0AA35SLD4</accession>
<keyword evidence="5 9" id="KW-0808">Transferase</keyword>
<dbReference type="HAMAP" id="MF_01106">
    <property type="entry name" value="ArgJ"/>
    <property type="match status" value="1"/>
</dbReference>
<proteinExistence type="inferred from homology"/>
<feature type="binding site" evidence="9">
    <location>
        <position position="392"/>
    </location>
    <ligand>
        <name>substrate</name>
    </ligand>
</feature>
<feature type="binding site" evidence="9">
    <location>
        <position position="183"/>
    </location>
    <ligand>
        <name>substrate</name>
    </ligand>
</feature>
<dbReference type="FunFam" id="3.10.20.340:FF:000003">
    <property type="entry name" value="Arginine biosynthesis bifunctional protein ArgJ"/>
    <property type="match status" value="1"/>
</dbReference>
<dbReference type="Pfam" id="PF01960">
    <property type="entry name" value="ArgJ"/>
    <property type="match status" value="1"/>
</dbReference>
<feature type="binding site" evidence="9">
    <location>
        <position position="146"/>
    </location>
    <ligand>
        <name>substrate</name>
    </ligand>
</feature>
<feature type="binding site" evidence="9">
    <location>
        <position position="397"/>
    </location>
    <ligand>
        <name>substrate</name>
    </ligand>
</feature>
<keyword evidence="3" id="KW-0963">Cytoplasm</keyword>
<dbReference type="GO" id="GO:0004358">
    <property type="term" value="F:L-glutamate N-acetyltransferase activity, acting on acetyl-L-ornithine as donor"/>
    <property type="evidence" value="ECO:0007669"/>
    <property type="project" value="UniProtKB-UniRule"/>
</dbReference>
<reference evidence="10" key="1">
    <citation type="submission" date="2023-03" db="EMBL/GenBank/DDBJ databases">
        <authorList>
            <person name="Steffen K."/>
            <person name="Cardenas P."/>
        </authorList>
    </citation>
    <scope>NUCLEOTIDE SEQUENCE</scope>
</reference>
<dbReference type="PANTHER" id="PTHR23100">
    <property type="entry name" value="ARGININE BIOSYNTHESIS BIFUNCTIONAL PROTEIN ARGJ"/>
    <property type="match status" value="1"/>
</dbReference>
<dbReference type="GO" id="GO:0004042">
    <property type="term" value="F:L-glutamate N-acetyltransferase activity"/>
    <property type="evidence" value="ECO:0007669"/>
    <property type="project" value="UniProtKB-UniRule"/>
</dbReference>
<dbReference type="NCBIfam" id="NF003802">
    <property type="entry name" value="PRK05388.1"/>
    <property type="match status" value="1"/>
</dbReference>
<evidence type="ECO:0000256" key="1">
    <source>
        <dbReference type="ARBA" id="ARBA00004496"/>
    </source>
</evidence>
<evidence type="ECO:0000256" key="8">
    <source>
        <dbReference type="ARBA" id="ARBA00023315"/>
    </source>
</evidence>
<gene>
    <name evidence="10" type="ORF">GBAR_LOCUS17736</name>
</gene>
<feature type="chain" id="PRO_5041499864" description="Arginine biosynthesis bifunctional protein ArgJ alpha chain" evidence="9">
    <location>
        <begin position="1"/>
        <end position="182"/>
    </location>
</feature>
<keyword evidence="8 9" id="KW-0012">Acyltransferase</keyword>
<comment type="function">
    <text evidence="9">Catalyzes two activities which are involved in the cyclic version of arginine biosynthesis: the synthesis of acetylglutamate from glutamate and acetyl-CoA, and of ornithine by transacetylation between acetylornithine and glutamate.</text>
</comment>
<evidence type="ECO:0000313" key="11">
    <source>
        <dbReference type="Proteomes" id="UP001174909"/>
    </source>
</evidence>
<keyword evidence="9" id="KW-0496">Mitochondrion</keyword>
<feature type="active site" description="Nucleophile" evidence="9">
    <location>
        <position position="183"/>
    </location>
</feature>
<comment type="pathway">
    <text evidence="9">Amino-acid biosynthesis; L-arginine biosynthesis; N(2)-acetyl-L-ornithine from L-glutamate: step 1/4.</text>
</comment>
<sequence length="397" mass="41773">MVASLPPRASWQGELTPDSRRRMTVFSDLGILLSETQANLAATFSTNKILSPSVVLSRQRAQRGAARGVVANSGCANCCVGEQGLYDAAEMTELAAAHTGVSADDMLVCSTGMIGVELPMALLRQHVGNVSLSGDGGHDFARSIMTTDTRRKDLAVSIDLGGRKVVLGGAAKGVGMIHPNMATMLAFVATDAPVEQSFLQSALSRAVDDSFNMCSVDGDQSTNDTVLVFANGQAGGDEVVAGTPEAEAFEEALTFVCTSLAKEMVRDGEGAKKLIEVTVGEAGTMADARKAAREISTSSLVKAMVHGNDPNWGRIMMALGKSGADMDESKIDIFIDDIQIVHEGKAIPFHMDSVVSSMASSPDVRFRVSLNLGGESATAWGCDLTEEYVTFNSAYST</sequence>
<dbReference type="CDD" id="cd02152">
    <property type="entry name" value="OAT"/>
    <property type="match status" value="1"/>
</dbReference>
<comment type="subunit">
    <text evidence="9">Heterodimer of an alpha and a beta chain.</text>
</comment>
<keyword evidence="6 9" id="KW-0068">Autocatalytic cleavage</keyword>
<keyword evidence="9" id="KW-0028">Amino-acid biosynthesis</keyword>
<dbReference type="EMBL" id="CASHTH010002526">
    <property type="protein sequence ID" value="CAI8031233.1"/>
    <property type="molecule type" value="Genomic_DNA"/>
</dbReference>